<dbReference type="CDD" id="cd18794">
    <property type="entry name" value="SF2_C_RecQ"/>
    <property type="match status" value="1"/>
</dbReference>
<dbReference type="GO" id="GO:0006260">
    <property type="term" value="P:DNA replication"/>
    <property type="evidence" value="ECO:0007669"/>
    <property type="project" value="InterPro"/>
</dbReference>
<dbReference type="GO" id="GO:0006310">
    <property type="term" value="P:DNA recombination"/>
    <property type="evidence" value="ECO:0007669"/>
    <property type="project" value="UniProtKB-UniRule"/>
</dbReference>
<dbReference type="GO" id="GO:0009432">
    <property type="term" value="P:SOS response"/>
    <property type="evidence" value="ECO:0007669"/>
    <property type="project" value="UniProtKB-UniRule"/>
</dbReference>
<keyword evidence="7 22" id="KW-0378">Hydrolase</keyword>
<dbReference type="InterPro" id="IPR044876">
    <property type="entry name" value="HRDC_dom_sf"/>
</dbReference>
<evidence type="ECO:0000256" key="8">
    <source>
        <dbReference type="ARBA" id="ARBA00022806"/>
    </source>
</evidence>
<dbReference type="NCBIfam" id="TIGR00614">
    <property type="entry name" value="recQ_fam"/>
    <property type="match status" value="1"/>
</dbReference>
<dbReference type="InterPro" id="IPR029491">
    <property type="entry name" value="Helicase_HTH"/>
</dbReference>
<evidence type="ECO:0000256" key="5">
    <source>
        <dbReference type="ARBA" id="ARBA00022741"/>
    </source>
</evidence>
<comment type="similarity">
    <text evidence="3">Belongs to the helicase family. RecQ subfamily.</text>
</comment>
<dbReference type="Pfam" id="PF16124">
    <property type="entry name" value="RecQ_Zn_bind"/>
    <property type="match status" value="1"/>
</dbReference>
<dbReference type="InterPro" id="IPR036390">
    <property type="entry name" value="WH_DNA-bd_sf"/>
</dbReference>
<dbReference type="PROSITE" id="PS51194">
    <property type="entry name" value="HELICASE_CTER"/>
    <property type="match status" value="1"/>
</dbReference>
<dbReference type="SMART" id="SM00956">
    <property type="entry name" value="RQC"/>
    <property type="match status" value="1"/>
</dbReference>
<dbReference type="Pfam" id="PF00570">
    <property type="entry name" value="HRDC"/>
    <property type="match status" value="2"/>
</dbReference>
<evidence type="ECO:0000256" key="15">
    <source>
        <dbReference type="ARBA" id="ARBA00034617"/>
    </source>
</evidence>
<keyword evidence="11" id="KW-0238">DNA-binding</keyword>
<name>A0A069AXT5_CLODI</name>
<keyword evidence="12" id="KW-0233">DNA recombination</keyword>
<dbReference type="InterPro" id="IPR036388">
    <property type="entry name" value="WH-like_DNA-bd_sf"/>
</dbReference>
<evidence type="ECO:0000256" key="11">
    <source>
        <dbReference type="ARBA" id="ARBA00023125"/>
    </source>
</evidence>
<dbReference type="GO" id="GO:0043138">
    <property type="term" value="F:3'-5' DNA helicase activity"/>
    <property type="evidence" value="ECO:0007669"/>
    <property type="project" value="UniProtKB-EC"/>
</dbReference>
<evidence type="ECO:0000259" key="17">
    <source>
        <dbReference type="PROSITE" id="PS50967"/>
    </source>
</evidence>
<evidence type="ECO:0000256" key="4">
    <source>
        <dbReference type="ARBA" id="ARBA00022723"/>
    </source>
</evidence>
<evidence type="ECO:0000256" key="1">
    <source>
        <dbReference type="ARBA" id="ARBA00001946"/>
    </source>
</evidence>
<evidence type="ECO:0000256" key="13">
    <source>
        <dbReference type="ARBA" id="ARBA00023204"/>
    </source>
</evidence>
<dbReference type="InterPro" id="IPR001650">
    <property type="entry name" value="Helicase_C-like"/>
</dbReference>
<dbReference type="InterPro" id="IPR010997">
    <property type="entry name" value="HRDC-like_sf"/>
</dbReference>
<dbReference type="Pfam" id="PF14493">
    <property type="entry name" value="HTH_40"/>
    <property type="match status" value="1"/>
</dbReference>
<dbReference type="CDD" id="cd17920">
    <property type="entry name" value="DEXHc_RecQ"/>
    <property type="match status" value="1"/>
</dbReference>
<evidence type="ECO:0000256" key="6">
    <source>
        <dbReference type="ARBA" id="ARBA00022763"/>
    </source>
</evidence>
<dbReference type="NCBIfam" id="TIGR01389">
    <property type="entry name" value="recQ"/>
    <property type="match status" value="1"/>
</dbReference>
<dbReference type="Gene3D" id="1.10.150.80">
    <property type="entry name" value="HRDC domain"/>
    <property type="match status" value="2"/>
</dbReference>
<evidence type="ECO:0000256" key="2">
    <source>
        <dbReference type="ARBA" id="ARBA00001947"/>
    </source>
</evidence>
<dbReference type="SUPFAM" id="SSF46785">
    <property type="entry name" value="Winged helix' DNA-binding domain"/>
    <property type="match status" value="1"/>
</dbReference>
<dbReference type="SMART" id="SM00341">
    <property type="entry name" value="HRDC"/>
    <property type="match status" value="2"/>
</dbReference>
<dbReference type="SMART" id="SM00490">
    <property type="entry name" value="HELICc"/>
    <property type="match status" value="1"/>
</dbReference>
<dbReference type="PANTHER" id="PTHR13710">
    <property type="entry name" value="DNA HELICASE RECQ FAMILY MEMBER"/>
    <property type="match status" value="1"/>
</dbReference>
<dbReference type="Pfam" id="PF00271">
    <property type="entry name" value="Helicase_C"/>
    <property type="match status" value="1"/>
</dbReference>
<dbReference type="PANTHER" id="PTHR13710:SF105">
    <property type="entry name" value="ATP-DEPENDENT DNA HELICASE Q1"/>
    <property type="match status" value="1"/>
</dbReference>
<feature type="domain" description="Helicase C-terminal" evidence="19">
    <location>
        <begin position="216"/>
        <end position="370"/>
    </location>
</feature>
<dbReference type="Gene3D" id="3.40.50.300">
    <property type="entry name" value="P-loop containing nucleotide triphosphate hydrolases"/>
    <property type="match status" value="2"/>
</dbReference>
<evidence type="ECO:0000256" key="10">
    <source>
        <dbReference type="ARBA" id="ARBA00022840"/>
    </source>
</evidence>
<dbReference type="InterPro" id="IPR002121">
    <property type="entry name" value="HRDC_dom"/>
</dbReference>
<dbReference type="InterPro" id="IPR018982">
    <property type="entry name" value="RQC_domain"/>
</dbReference>
<dbReference type="SUPFAM" id="SSF47819">
    <property type="entry name" value="HRDC-like"/>
    <property type="match status" value="2"/>
</dbReference>
<keyword evidence="6" id="KW-0227">DNA damage</keyword>
<keyword evidence="4" id="KW-0479">Metal-binding</keyword>
<dbReference type="FunFam" id="3.40.50.300:FF:000296">
    <property type="entry name" value="ATP-dependent DNA helicase RecQ"/>
    <property type="match status" value="1"/>
</dbReference>
<sequence length="827" mass="94504">MNKKLLEILSKYYGYTSFRKGQESIINSILSEKDVLAIMPTGGGKSICYQIPALILDGMTIVISPLISLMKDQVDALKTMGISAAFINSSLSSKEFNEILNNIRKNNYKILYIAPERLDAQEFIELINNNNVSQVAIDEAHCVSQWGHDFRLSYRRISDFIKNLPKRPIVTAFTATASEEVRTDIINLLCLENPDYYITGFDRENLSINIVKSSSKNKYILDYIQNHKNESGIIYVATRKEVENIYNGLSKRNVSVSKYHAGLSKNERSKNQEDFINDNVDIMVATNAFGMGIDKPNIRWVIHYNMPQSIENYYQEIGRAGRDGEKSECVLLFSPGDVHIQKYLIDIGVENPERKLFQHKKLQYMIDLVYSNSCYRKTILSYFGENYIDNCNNCSNCLVEGEIVDKTIDAQKVISCVARMKRSYGVTTIVDVLRGSKNKKILQLGLNTLSTYNIMRDYSSEDLKNFINTLVSHGFLDLVETLGNGNRGSFPTIRLNEMSMKVLKGEVKVEFKEIVMTKSLEVEDELYNALRELRHSIASEERIAPYMVFGDGTLRAMSSSYPINKEEMLDISGVGEIKYQKYGRDFEAVIKEYVEKNNINKKIDEKNVDSKNVNSDFLEVNTDKVLYEKLLVIREEYATKEKLPAYMILANKALKEISGRYPLDEEQLKDISGIGGVKFEKYGASILAEVNKYVKENNINVIWEKKGKRKLILDGESRKNNEIALDLLNQGKDIQSISQEIEVSLSTIIGYVHDYVKDGHSISFELGLENFYNEDKKKMILEVCEKVGYDNLNNIKRKLPDSIKYENIRAVILDSYLENLKNNIIAE</sequence>
<dbReference type="GO" id="GO:0043590">
    <property type="term" value="C:bacterial nucleoid"/>
    <property type="evidence" value="ECO:0007669"/>
    <property type="project" value="TreeGrafter"/>
</dbReference>
<evidence type="ECO:0000313" key="20">
    <source>
        <dbReference type="EMBL" id="CDS84088.1"/>
    </source>
</evidence>
<dbReference type="Pfam" id="PF09382">
    <property type="entry name" value="RQC"/>
    <property type="match status" value="1"/>
</dbReference>
<dbReference type="SMART" id="SM00487">
    <property type="entry name" value="DEXDc"/>
    <property type="match status" value="1"/>
</dbReference>
<dbReference type="EMBL" id="LK932360">
    <property type="protein sequence ID" value="CDS84088.1"/>
    <property type="molecule type" value="Genomic_DNA"/>
</dbReference>
<accession>A0A069AXT5</accession>
<evidence type="ECO:0000256" key="16">
    <source>
        <dbReference type="NCBIfam" id="TIGR01389"/>
    </source>
</evidence>
<comment type="cofactor">
    <cofactor evidence="1">
        <name>Mg(2+)</name>
        <dbReference type="ChEBI" id="CHEBI:18420"/>
    </cofactor>
</comment>
<dbReference type="AlphaFoldDB" id="A0A069AXT5"/>
<feature type="domain" description="Helicase ATP-binding" evidence="18">
    <location>
        <begin position="26"/>
        <end position="195"/>
    </location>
</feature>
<dbReference type="GO" id="GO:0046872">
    <property type="term" value="F:metal ion binding"/>
    <property type="evidence" value="ECO:0007669"/>
    <property type="project" value="UniProtKB-KW"/>
</dbReference>
<comment type="catalytic activity">
    <reaction evidence="15">
        <text>Couples ATP hydrolysis with the unwinding of duplex DNA by translocating in the 3'-5' direction.</text>
        <dbReference type="EC" id="5.6.2.4"/>
    </reaction>
</comment>
<evidence type="ECO:0000256" key="3">
    <source>
        <dbReference type="ARBA" id="ARBA00005446"/>
    </source>
</evidence>
<dbReference type="InterPro" id="IPR006293">
    <property type="entry name" value="DNA_helicase_ATP-dep_RecQ_bac"/>
</dbReference>
<dbReference type="GO" id="GO:0005737">
    <property type="term" value="C:cytoplasm"/>
    <property type="evidence" value="ECO:0007669"/>
    <property type="project" value="TreeGrafter"/>
</dbReference>
<keyword evidence="14" id="KW-0413">Isomerase</keyword>
<dbReference type="InterPro" id="IPR027417">
    <property type="entry name" value="P-loop_NTPase"/>
</dbReference>
<evidence type="ECO:0000313" key="21">
    <source>
        <dbReference type="EMBL" id="CDS87443.1"/>
    </source>
</evidence>
<dbReference type="PROSITE" id="PS51192">
    <property type="entry name" value="HELICASE_ATP_BIND_1"/>
    <property type="match status" value="1"/>
</dbReference>
<keyword evidence="5" id="KW-0547">Nucleotide-binding</keyword>
<comment type="cofactor">
    <cofactor evidence="2">
        <name>Zn(2+)</name>
        <dbReference type="ChEBI" id="CHEBI:29105"/>
    </cofactor>
</comment>
<keyword evidence="10" id="KW-0067">ATP-binding</keyword>
<dbReference type="GO" id="GO:0030894">
    <property type="term" value="C:replisome"/>
    <property type="evidence" value="ECO:0007669"/>
    <property type="project" value="TreeGrafter"/>
</dbReference>
<evidence type="ECO:0000256" key="7">
    <source>
        <dbReference type="ARBA" id="ARBA00022801"/>
    </source>
</evidence>
<dbReference type="GO" id="GO:0016787">
    <property type="term" value="F:hydrolase activity"/>
    <property type="evidence" value="ECO:0007669"/>
    <property type="project" value="UniProtKB-KW"/>
</dbReference>
<dbReference type="GO" id="GO:0005524">
    <property type="term" value="F:ATP binding"/>
    <property type="evidence" value="ECO:0007669"/>
    <property type="project" value="UniProtKB-KW"/>
</dbReference>
<dbReference type="Gene3D" id="1.10.10.10">
    <property type="entry name" value="Winged helix-like DNA-binding domain superfamily/Winged helix DNA-binding domain"/>
    <property type="match status" value="1"/>
</dbReference>
<evidence type="ECO:0000256" key="14">
    <source>
        <dbReference type="ARBA" id="ARBA00023235"/>
    </source>
</evidence>
<dbReference type="InterPro" id="IPR004589">
    <property type="entry name" value="DNA_helicase_ATP-dep_RecQ"/>
</dbReference>
<dbReference type="GO" id="GO:0003677">
    <property type="term" value="F:DNA binding"/>
    <property type="evidence" value="ECO:0007669"/>
    <property type="project" value="UniProtKB-KW"/>
</dbReference>
<dbReference type="PROSITE" id="PS50967">
    <property type="entry name" value="HRDC"/>
    <property type="match status" value="2"/>
</dbReference>
<dbReference type="EMBL" id="LK932516">
    <property type="protein sequence ID" value="CDS87443.1"/>
    <property type="molecule type" value="Genomic_DNA"/>
</dbReference>
<dbReference type="InterPro" id="IPR011545">
    <property type="entry name" value="DEAD/DEAH_box_helicase_dom"/>
</dbReference>
<protein>
    <recommendedName>
        <fullName evidence="16">DNA helicase RecQ</fullName>
        <ecNumber evidence="16">5.6.2.4</ecNumber>
    </recommendedName>
</protein>
<dbReference type="SUPFAM" id="SSF52540">
    <property type="entry name" value="P-loop containing nucleoside triphosphate hydrolases"/>
    <property type="match status" value="1"/>
</dbReference>
<proteinExistence type="inferred from homology"/>
<feature type="domain" description="HRDC" evidence="17">
    <location>
        <begin position="620"/>
        <end position="700"/>
    </location>
</feature>
<dbReference type="EMBL" id="LK933149">
    <property type="protein sequence ID" value="CDT43026.1"/>
    <property type="molecule type" value="Genomic_DNA"/>
</dbReference>
<evidence type="ECO:0000256" key="9">
    <source>
        <dbReference type="ARBA" id="ARBA00022833"/>
    </source>
</evidence>
<evidence type="ECO:0000259" key="19">
    <source>
        <dbReference type="PROSITE" id="PS51194"/>
    </source>
</evidence>
<dbReference type="GO" id="GO:0006281">
    <property type="term" value="P:DNA repair"/>
    <property type="evidence" value="ECO:0007669"/>
    <property type="project" value="UniProtKB-KW"/>
</dbReference>
<dbReference type="RefSeq" id="WP_021366730.1">
    <property type="nucleotide sequence ID" value="NZ_BBYB01000071.1"/>
</dbReference>
<dbReference type="InterPro" id="IPR032284">
    <property type="entry name" value="RecQ_Zn-bd"/>
</dbReference>
<evidence type="ECO:0000259" key="18">
    <source>
        <dbReference type="PROSITE" id="PS51192"/>
    </source>
</evidence>
<feature type="domain" description="HRDC" evidence="17">
    <location>
        <begin position="520"/>
        <end position="600"/>
    </location>
</feature>
<reference evidence="22" key="1">
    <citation type="submission" date="2014-07" db="EMBL/GenBank/DDBJ databases">
        <authorList>
            <person name="Monot Marc"/>
        </authorList>
    </citation>
    <scope>NUCLEOTIDE SEQUENCE</scope>
    <source>
        <strain evidence="22">7032989</strain>
        <strain evidence="20">7032994</strain>
    </source>
</reference>
<keyword evidence="9" id="KW-0862">Zinc</keyword>
<dbReference type="Pfam" id="PF00270">
    <property type="entry name" value="DEAD"/>
    <property type="match status" value="1"/>
</dbReference>
<dbReference type="EC" id="5.6.2.4" evidence="16"/>
<organism evidence="22">
    <name type="scientific">Clostridioides difficile</name>
    <name type="common">Peptoclostridium difficile</name>
    <dbReference type="NCBI Taxonomy" id="1496"/>
    <lineage>
        <taxon>Bacteria</taxon>
        <taxon>Bacillati</taxon>
        <taxon>Bacillota</taxon>
        <taxon>Clostridia</taxon>
        <taxon>Peptostreptococcales</taxon>
        <taxon>Peptostreptococcaceae</taxon>
        <taxon>Clostridioides</taxon>
    </lineage>
</organism>
<dbReference type="GO" id="GO:0009378">
    <property type="term" value="F:four-way junction helicase activity"/>
    <property type="evidence" value="ECO:0007669"/>
    <property type="project" value="TreeGrafter"/>
</dbReference>
<dbReference type="InterPro" id="IPR014001">
    <property type="entry name" value="Helicase_ATP-bd"/>
</dbReference>
<evidence type="ECO:0000256" key="12">
    <source>
        <dbReference type="ARBA" id="ARBA00023172"/>
    </source>
</evidence>
<keyword evidence="8 22" id="KW-0347">Helicase</keyword>
<evidence type="ECO:0000313" key="22">
    <source>
        <dbReference type="EMBL" id="CDT43026.1"/>
    </source>
</evidence>
<gene>
    <name evidence="22" type="primary">recQ</name>
    <name evidence="22" type="ORF">BN1095_470131</name>
    <name evidence="21" type="ORF">BN1096_620038</name>
    <name evidence="20" type="ORF">BN1097_250038</name>
</gene>
<keyword evidence="13" id="KW-0234">DNA repair</keyword>